<proteinExistence type="predicted"/>
<dbReference type="KEGG" id="ddb:E7747_07750"/>
<gene>
    <name evidence="1" type="ORF">E7747_07750</name>
</gene>
<accession>A0A4P7W454</accession>
<organism evidence="1 2">
    <name type="scientific">Duncaniella dubosii</name>
    <dbReference type="NCBI Taxonomy" id="2518971"/>
    <lineage>
        <taxon>Bacteria</taxon>
        <taxon>Pseudomonadati</taxon>
        <taxon>Bacteroidota</taxon>
        <taxon>Bacteroidia</taxon>
        <taxon>Bacteroidales</taxon>
        <taxon>Muribaculaceae</taxon>
        <taxon>Duncaniella</taxon>
    </lineage>
</organism>
<reference evidence="2" key="1">
    <citation type="submission" date="2019-02" db="EMBL/GenBank/DDBJ databases">
        <title>Isolation and identification of novel species under the genus Muribaculum.</title>
        <authorList>
            <person name="Miyake S."/>
            <person name="Ding Y."/>
            <person name="Low A."/>
            <person name="Soh M."/>
            <person name="Seedorf H."/>
        </authorList>
    </citation>
    <scope>NUCLEOTIDE SEQUENCE [LARGE SCALE GENOMIC DNA]</scope>
    <source>
        <strain evidence="2">H5</strain>
    </source>
</reference>
<dbReference type="EMBL" id="CP039396">
    <property type="protein sequence ID" value="QCD42175.1"/>
    <property type="molecule type" value="Genomic_DNA"/>
</dbReference>
<dbReference type="Proteomes" id="UP000297149">
    <property type="component" value="Chromosome"/>
</dbReference>
<evidence type="ECO:0008006" key="3">
    <source>
        <dbReference type="Google" id="ProtNLM"/>
    </source>
</evidence>
<keyword evidence="2" id="KW-1185">Reference proteome</keyword>
<dbReference type="AlphaFoldDB" id="A0A4P7W454"/>
<evidence type="ECO:0000313" key="1">
    <source>
        <dbReference type="EMBL" id="QCD42175.1"/>
    </source>
</evidence>
<evidence type="ECO:0000313" key="2">
    <source>
        <dbReference type="Proteomes" id="UP000297149"/>
    </source>
</evidence>
<dbReference type="RefSeq" id="WP_136415187.1">
    <property type="nucleotide sequence ID" value="NZ_CP039396.1"/>
</dbReference>
<name>A0A4P7W454_9BACT</name>
<sequence length="126" mass="14656">MTSFSISEEFLRRIFFIEKEGLVRSLDIVLDFKATNKTLKLWPFIAQTIGRCHLADNHSKILLVSNEQWKVAVVMSQNLTRGNRYESGFITTDTAVFDSLYQQLDYVITRQSVPFHDIFSQTVDHH</sequence>
<protein>
    <recommendedName>
        <fullName evidence="3">Phospholipase D-like domain-containing protein</fullName>
    </recommendedName>
</protein>